<evidence type="ECO:0000313" key="2">
    <source>
        <dbReference type="EMBL" id="ORX45563.1"/>
    </source>
</evidence>
<keyword evidence="1" id="KW-0472">Membrane</keyword>
<feature type="transmembrane region" description="Helical" evidence="1">
    <location>
        <begin position="163"/>
        <end position="194"/>
    </location>
</feature>
<dbReference type="Pfam" id="PF12400">
    <property type="entry name" value="STIMATE"/>
    <property type="match status" value="1"/>
</dbReference>
<dbReference type="STRING" id="1754191.A0A1Y1V3G6"/>
<feature type="transmembrane region" description="Helical" evidence="1">
    <location>
        <begin position="105"/>
        <end position="128"/>
    </location>
</feature>
<dbReference type="GO" id="GO:0016020">
    <property type="term" value="C:membrane"/>
    <property type="evidence" value="ECO:0007669"/>
    <property type="project" value="TreeGrafter"/>
</dbReference>
<evidence type="ECO:0008006" key="4">
    <source>
        <dbReference type="Google" id="ProtNLM"/>
    </source>
</evidence>
<evidence type="ECO:0000313" key="3">
    <source>
        <dbReference type="Proteomes" id="UP000193719"/>
    </source>
</evidence>
<gene>
    <name evidence="2" type="ORF">BCR36DRAFT_414427</name>
</gene>
<sequence>MYLNNNSTFLNSTENVEDLHKNEIDNGDCKLLDSWALIVQACMGMIAVSILIVKRQKENPKRPFKTWALDTMKQITGQLMIHSFNIILSYIRIFNSSAKESNPCIWYFLNLFLDTTIGIFILKFYLCIVNKIFINVLKISHCELGYYGDDPEKPLISAWIKQTIIFIICLCLMKISVVVIITEFPIFIIFGHFVIDMISKNVKVQVIFDMLILPLTMNAIQFWFIDKIIKADESTKCHFELLDGISELDDNEFSDINRLLK</sequence>
<feature type="transmembrane region" description="Helical" evidence="1">
    <location>
        <begin position="206"/>
        <end position="225"/>
    </location>
</feature>
<keyword evidence="3" id="KW-1185">Reference proteome</keyword>
<protein>
    <recommendedName>
        <fullName evidence="4">Vacuolar membrane protein</fullName>
    </recommendedName>
</protein>
<comment type="caution">
    <text evidence="2">The sequence shown here is derived from an EMBL/GenBank/DDBJ whole genome shotgun (WGS) entry which is preliminary data.</text>
</comment>
<dbReference type="EMBL" id="MCFH01000039">
    <property type="protein sequence ID" value="ORX45563.1"/>
    <property type="molecule type" value="Genomic_DNA"/>
</dbReference>
<dbReference type="PANTHER" id="PTHR31735">
    <property type="entry name" value="VACUOLAR MEMBRANE PROTEIN YPL162C"/>
    <property type="match status" value="1"/>
</dbReference>
<accession>A0A1Y1V3G6</accession>
<name>A0A1Y1V3G6_9FUNG</name>
<keyword evidence="1" id="KW-0812">Transmembrane</keyword>
<dbReference type="PANTHER" id="PTHR31735:SF1">
    <property type="entry name" value="VACUOLAR MEMBRANE PROTEIN YPL162C"/>
    <property type="match status" value="1"/>
</dbReference>
<evidence type="ECO:0000256" key="1">
    <source>
        <dbReference type="SAM" id="Phobius"/>
    </source>
</evidence>
<organism evidence="2 3">
    <name type="scientific">Piromyces finnis</name>
    <dbReference type="NCBI Taxonomy" id="1754191"/>
    <lineage>
        <taxon>Eukaryota</taxon>
        <taxon>Fungi</taxon>
        <taxon>Fungi incertae sedis</taxon>
        <taxon>Chytridiomycota</taxon>
        <taxon>Chytridiomycota incertae sedis</taxon>
        <taxon>Neocallimastigomycetes</taxon>
        <taxon>Neocallimastigales</taxon>
        <taxon>Neocallimastigaceae</taxon>
        <taxon>Piromyces</taxon>
    </lineage>
</organism>
<keyword evidence="1" id="KW-1133">Transmembrane helix</keyword>
<feature type="transmembrane region" description="Helical" evidence="1">
    <location>
        <begin position="75"/>
        <end position="93"/>
    </location>
</feature>
<dbReference type="Proteomes" id="UP000193719">
    <property type="component" value="Unassembled WGS sequence"/>
</dbReference>
<reference evidence="2 3" key="1">
    <citation type="submission" date="2016-08" db="EMBL/GenBank/DDBJ databases">
        <title>Genomes of anaerobic fungi encode conserved fungal cellulosomes for biomass hydrolysis.</title>
        <authorList>
            <consortium name="DOE Joint Genome Institute"/>
            <person name="Haitjema C.H."/>
            <person name="Gilmore S.P."/>
            <person name="Henske J.K."/>
            <person name="Solomon K.V."/>
            <person name="De Groot R."/>
            <person name="Kuo A."/>
            <person name="Mondo S.J."/>
            <person name="Salamov A.A."/>
            <person name="Labutti K."/>
            <person name="Zhao Z."/>
            <person name="Chiniquy J."/>
            <person name="Barry K."/>
            <person name="Brewer H.M."/>
            <person name="Purvine S.O."/>
            <person name="Wright A.T."/>
            <person name="Boxma B."/>
            <person name="Van Alen T."/>
            <person name="Hackstein J.H."/>
            <person name="Baker S.E."/>
            <person name="Grigoriev I.V."/>
            <person name="O'Malley M.A."/>
        </authorList>
    </citation>
    <scope>NUCLEOTIDE SEQUENCE [LARGE SCALE GENOMIC DNA]</scope>
    <source>
        <strain evidence="3">finn</strain>
    </source>
</reference>
<dbReference type="OrthoDB" id="431202at2759"/>
<dbReference type="AlphaFoldDB" id="A0A1Y1V3G6"/>
<feature type="transmembrane region" description="Helical" evidence="1">
    <location>
        <begin position="35"/>
        <end position="54"/>
    </location>
</feature>
<dbReference type="InterPro" id="IPR022127">
    <property type="entry name" value="STIMATE/YPL162C"/>
</dbReference>
<proteinExistence type="predicted"/>
<reference evidence="2 3" key="2">
    <citation type="submission" date="2016-08" db="EMBL/GenBank/DDBJ databases">
        <title>Pervasive Adenine N6-methylation of Active Genes in Fungi.</title>
        <authorList>
            <consortium name="DOE Joint Genome Institute"/>
            <person name="Mondo S.J."/>
            <person name="Dannebaum R.O."/>
            <person name="Kuo R.C."/>
            <person name="Labutti K."/>
            <person name="Haridas S."/>
            <person name="Kuo A."/>
            <person name="Salamov A."/>
            <person name="Ahrendt S.R."/>
            <person name="Lipzen A."/>
            <person name="Sullivan W."/>
            <person name="Andreopoulos W.B."/>
            <person name="Clum A."/>
            <person name="Lindquist E."/>
            <person name="Daum C."/>
            <person name="Ramamoorthy G.K."/>
            <person name="Gryganskyi A."/>
            <person name="Culley D."/>
            <person name="Magnuson J.K."/>
            <person name="James T.Y."/>
            <person name="O'Malley M.A."/>
            <person name="Stajich J.E."/>
            <person name="Spatafora J.W."/>
            <person name="Visel A."/>
            <person name="Grigoriev I.V."/>
        </authorList>
    </citation>
    <scope>NUCLEOTIDE SEQUENCE [LARGE SCALE GENOMIC DNA]</scope>
    <source>
        <strain evidence="3">finn</strain>
    </source>
</reference>